<reference evidence="2 3" key="1">
    <citation type="journal article" date="2013" name="Genome Biol.">
        <title>Genome of Acanthamoeba castellanii highlights extensive lateral gene transfer and early evolution of tyrosine kinase signaling.</title>
        <authorList>
            <person name="Clarke M."/>
            <person name="Lohan A.J."/>
            <person name="Liu B."/>
            <person name="Lagkouvardos I."/>
            <person name="Roy S."/>
            <person name="Zafar N."/>
            <person name="Bertelli C."/>
            <person name="Schilde C."/>
            <person name="Kianianmomeni A."/>
            <person name="Burglin T.R."/>
            <person name="Frech C."/>
            <person name="Turcotte B."/>
            <person name="Kopec K.O."/>
            <person name="Synnott J.M."/>
            <person name="Choo C."/>
            <person name="Paponov I."/>
            <person name="Finkler A."/>
            <person name="Soon Heng Tan C."/>
            <person name="Hutchins A.P."/>
            <person name="Weinmeier T."/>
            <person name="Rattei T."/>
            <person name="Chu J.S."/>
            <person name="Gimenez G."/>
            <person name="Irimia M."/>
            <person name="Rigden D.J."/>
            <person name="Fitzpatrick D.A."/>
            <person name="Lorenzo-Morales J."/>
            <person name="Bateman A."/>
            <person name="Chiu C.H."/>
            <person name="Tang P."/>
            <person name="Hegemann P."/>
            <person name="Fromm H."/>
            <person name="Raoult D."/>
            <person name="Greub G."/>
            <person name="Miranda-Saavedra D."/>
            <person name="Chen N."/>
            <person name="Nash P."/>
            <person name="Ginger M.L."/>
            <person name="Horn M."/>
            <person name="Schaap P."/>
            <person name="Caler L."/>
            <person name="Loftus B."/>
        </authorList>
    </citation>
    <scope>NUCLEOTIDE SEQUENCE [LARGE SCALE GENOMIC DNA]</scope>
    <source>
        <strain evidence="2 3">Neff</strain>
    </source>
</reference>
<dbReference type="VEuPathDB" id="AmoebaDB:ACA1_087900"/>
<evidence type="ECO:0000313" key="2">
    <source>
        <dbReference type="EMBL" id="ELR16595.1"/>
    </source>
</evidence>
<dbReference type="KEGG" id="acan:ACA1_087900"/>
<proteinExistence type="predicted"/>
<dbReference type="RefSeq" id="XP_004338608.1">
    <property type="nucleotide sequence ID" value="XM_004338560.1"/>
</dbReference>
<sequence>MDEPSPPARWHCDVCEGATFGSAQEKARHFVSKRHAICLDNRHKADHRHQLLHGGGGGGGGGHGTSKGGKTKEEAERAKEMVALLKAQRAAANELHARQEAMLVRLQLLDEALNNCERRIAEKGIANEEDDERGAWSEKKQKLFMGRIYGVLSAHGIEPDQVLNVYRWGSRWWGHYSPRSDYDFIVLVRDWDQPSTQNVLEGEEIDMAVYDVNIFQQLINQHVPWTCVFLSHPPEGILLERHKLHWEFRAHKWLGGVRKNMFKNYNIAKQYWQYGEIKRSKKRFIYVVKHWALSLQMAKTQKVTDRHVVNDLALSLMSMHFPNWKAFHQWYREYADAVETALKELTQSYKQFELDWWQQANATPEDSGDDHRLVAVSYVNQNGFGELVKNLDVNVELVNDSGEVSAVGGNDIDKIVAGDGTEELMVLSSDKVGSPASSRITFECHGGLVLARSCSPGARGSPSWRPIAQAFPRYRHLYPFHGSDKKRVEEDEVWTIIKAKQVGIEDLSDIDWSSAEAREMIDGHLGLLFYHSGKWCVQMKTRKDTSREDLMKEFWRLQFPRFMKYKEDALVLVGVRDFGSSPLGREVNLDHALASQSSAGAASTAFCSNGEGSHDNAATAVGWRTPQRFPNLRDQESMVRKVRRQSPLSFKGLVISDRAPQSVTTSTPWP</sequence>
<gene>
    <name evidence="2" type="ORF">ACA1_087900</name>
</gene>
<feature type="region of interest" description="Disordered" evidence="1">
    <location>
        <begin position="51"/>
        <end position="74"/>
    </location>
</feature>
<evidence type="ECO:0000313" key="3">
    <source>
        <dbReference type="Proteomes" id="UP000011083"/>
    </source>
</evidence>
<evidence type="ECO:0000256" key="1">
    <source>
        <dbReference type="SAM" id="MobiDB-lite"/>
    </source>
</evidence>
<feature type="compositionally biased region" description="Gly residues" evidence="1">
    <location>
        <begin position="53"/>
        <end position="67"/>
    </location>
</feature>
<dbReference type="GeneID" id="14917315"/>
<dbReference type="Proteomes" id="UP000011083">
    <property type="component" value="Unassembled WGS sequence"/>
</dbReference>
<accession>L8GUE0</accession>
<organism evidence="2 3">
    <name type="scientific">Acanthamoeba castellanii (strain ATCC 30010 / Neff)</name>
    <dbReference type="NCBI Taxonomy" id="1257118"/>
    <lineage>
        <taxon>Eukaryota</taxon>
        <taxon>Amoebozoa</taxon>
        <taxon>Discosea</taxon>
        <taxon>Longamoebia</taxon>
        <taxon>Centramoebida</taxon>
        <taxon>Acanthamoebidae</taxon>
        <taxon>Acanthamoeba</taxon>
    </lineage>
</organism>
<name>L8GUE0_ACACF</name>
<keyword evidence="3" id="KW-1185">Reference proteome</keyword>
<protein>
    <submittedName>
        <fullName evidence="2">Uncharacterized protein</fullName>
    </submittedName>
</protein>
<dbReference type="EMBL" id="KB007985">
    <property type="protein sequence ID" value="ELR16595.1"/>
    <property type="molecule type" value="Genomic_DNA"/>
</dbReference>
<dbReference type="AlphaFoldDB" id="L8GUE0"/>